<comment type="caution">
    <text evidence="4">The sequence shown here is derived from an EMBL/GenBank/DDBJ whole genome shotgun (WGS) entry which is preliminary data.</text>
</comment>
<dbReference type="SMART" id="SM00530">
    <property type="entry name" value="HTH_XRE"/>
    <property type="match status" value="1"/>
</dbReference>
<dbReference type="RefSeq" id="WP_066445936.1">
    <property type="nucleotide sequence ID" value="NZ_JANKBF010000005.1"/>
</dbReference>
<dbReference type="SUPFAM" id="SSF47413">
    <property type="entry name" value="lambda repressor-like DNA-binding domains"/>
    <property type="match status" value="1"/>
</dbReference>
<feature type="transmembrane region" description="Helical" evidence="2">
    <location>
        <begin position="123"/>
        <end position="145"/>
    </location>
</feature>
<organism evidence="4 5">
    <name type="scientific">Longibaculum muris</name>
    <dbReference type="NCBI Taxonomy" id="1796628"/>
    <lineage>
        <taxon>Bacteria</taxon>
        <taxon>Bacillati</taxon>
        <taxon>Bacillota</taxon>
        <taxon>Erysipelotrichia</taxon>
        <taxon>Erysipelotrichales</taxon>
        <taxon>Coprobacillaceae</taxon>
        <taxon>Longibaculum</taxon>
    </lineage>
</organism>
<name>A0A4R3Z5T8_9FIRM</name>
<dbReference type="CDD" id="cd00093">
    <property type="entry name" value="HTH_XRE"/>
    <property type="match status" value="1"/>
</dbReference>
<evidence type="ECO:0000256" key="1">
    <source>
        <dbReference type="ARBA" id="ARBA00023125"/>
    </source>
</evidence>
<reference evidence="4 5" key="1">
    <citation type="submission" date="2019-03" db="EMBL/GenBank/DDBJ databases">
        <title>Genomic Encyclopedia of Type Strains, Phase IV (KMG-IV): sequencing the most valuable type-strain genomes for metagenomic binning, comparative biology and taxonomic classification.</title>
        <authorList>
            <person name="Goeker M."/>
        </authorList>
    </citation>
    <scope>NUCLEOTIDE SEQUENCE [LARGE SCALE GENOMIC DNA]</scope>
    <source>
        <strain evidence="4 5">DSM 29487</strain>
    </source>
</reference>
<feature type="transmembrane region" description="Helical" evidence="2">
    <location>
        <begin position="276"/>
        <end position="294"/>
    </location>
</feature>
<accession>A0A4R3Z5T8</accession>
<protein>
    <submittedName>
        <fullName evidence="4">Transcriptional regulator with XRE-family HTH domain</fullName>
    </submittedName>
</protein>
<feature type="transmembrane region" description="Helical" evidence="2">
    <location>
        <begin position="179"/>
        <end position="203"/>
    </location>
</feature>
<keyword evidence="5" id="KW-1185">Reference proteome</keyword>
<evidence type="ECO:0000259" key="3">
    <source>
        <dbReference type="PROSITE" id="PS50943"/>
    </source>
</evidence>
<sequence>MDFGMKLQELRKARGLSQEALALELNVSRQAVSKWESGAGYPEMDKLILLSEMFHVSIDYLIKDHYESVHEEDNDSLYFMNNEKIQEYMTFKKRFALRIGICVSAIILGIVPAILLADSAYETLGIFLLLAIAALSVFGLIYTGITSETYHELEKKQIRMSHQDLHDITDKNHTFQSSFGLSIAFGVCLIIFSVAFIALFSGHLLNEEILAAQLMICVSIAVFLFIYQGIKKSMYEFLVHNEDYIKEAKREENSLFGVTMPLAVMIYLILGFTKNLWHPGWIIFPITAIITTALDKMRMK</sequence>
<proteinExistence type="predicted"/>
<feature type="transmembrane region" description="Helical" evidence="2">
    <location>
        <begin position="209"/>
        <end position="227"/>
    </location>
</feature>
<evidence type="ECO:0000256" key="2">
    <source>
        <dbReference type="SAM" id="Phobius"/>
    </source>
</evidence>
<dbReference type="PANTHER" id="PTHR46558:SF13">
    <property type="entry name" value="HTH-TYPE TRANSCRIPTIONAL REGULATOR IMMR"/>
    <property type="match status" value="1"/>
</dbReference>
<dbReference type="Proteomes" id="UP000295515">
    <property type="component" value="Unassembled WGS sequence"/>
</dbReference>
<dbReference type="InterPro" id="IPR010982">
    <property type="entry name" value="Lambda_DNA-bd_dom_sf"/>
</dbReference>
<dbReference type="Pfam" id="PF01381">
    <property type="entry name" value="HTH_3"/>
    <property type="match status" value="1"/>
</dbReference>
<dbReference type="AlphaFoldDB" id="A0A4R3Z5T8"/>
<evidence type="ECO:0000313" key="5">
    <source>
        <dbReference type="Proteomes" id="UP000295515"/>
    </source>
</evidence>
<dbReference type="Gene3D" id="1.20.1250.20">
    <property type="entry name" value="MFS general substrate transporter like domains"/>
    <property type="match status" value="1"/>
</dbReference>
<dbReference type="GO" id="GO:0003677">
    <property type="term" value="F:DNA binding"/>
    <property type="evidence" value="ECO:0007669"/>
    <property type="project" value="UniProtKB-KW"/>
</dbReference>
<dbReference type="EMBL" id="SMCQ01000009">
    <property type="protein sequence ID" value="TCV99447.1"/>
    <property type="molecule type" value="Genomic_DNA"/>
</dbReference>
<feature type="transmembrane region" description="Helical" evidence="2">
    <location>
        <begin position="254"/>
        <end position="270"/>
    </location>
</feature>
<feature type="transmembrane region" description="Helical" evidence="2">
    <location>
        <begin position="95"/>
        <end position="117"/>
    </location>
</feature>
<dbReference type="PANTHER" id="PTHR46558">
    <property type="entry name" value="TRACRIPTIONAL REGULATORY PROTEIN-RELATED-RELATED"/>
    <property type="match status" value="1"/>
</dbReference>
<dbReference type="GeneID" id="98915314"/>
<keyword evidence="2" id="KW-0812">Transmembrane</keyword>
<dbReference type="InterPro" id="IPR036259">
    <property type="entry name" value="MFS_trans_sf"/>
</dbReference>
<keyword evidence="1" id="KW-0238">DNA-binding</keyword>
<dbReference type="InterPro" id="IPR001387">
    <property type="entry name" value="Cro/C1-type_HTH"/>
</dbReference>
<keyword evidence="2" id="KW-0472">Membrane</keyword>
<feature type="domain" description="HTH cro/C1-type" evidence="3">
    <location>
        <begin position="7"/>
        <end position="61"/>
    </location>
</feature>
<dbReference type="Gene3D" id="1.10.260.40">
    <property type="entry name" value="lambda repressor-like DNA-binding domains"/>
    <property type="match status" value="1"/>
</dbReference>
<evidence type="ECO:0000313" key="4">
    <source>
        <dbReference type="EMBL" id="TCV99447.1"/>
    </source>
</evidence>
<keyword evidence="2" id="KW-1133">Transmembrane helix</keyword>
<gene>
    <name evidence="4" type="ORF">EDD60_10929</name>
</gene>
<dbReference type="PROSITE" id="PS50943">
    <property type="entry name" value="HTH_CROC1"/>
    <property type="match status" value="1"/>
</dbReference>